<dbReference type="AlphaFoldDB" id="A0A8S1QB48"/>
<dbReference type="Proteomes" id="UP000692954">
    <property type="component" value="Unassembled WGS sequence"/>
</dbReference>
<name>A0A8S1QB48_9CILI</name>
<evidence type="ECO:0000313" key="1">
    <source>
        <dbReference type="EMBL" id="CAD8112415.1"/>
    </source>
</evidence>
<gene>
    <name evidence="1" type="ORF">PSON_ATCC_30995.1.T1000194</name>
</gene>
<reference evidence="1" key="1">
    <citation type="submission" date="2021-01" db="EMBL/GenBank/DDBJ databases">
        <authorList>
            <consortium name="Genoscope - CEA"/>
            <person name="William W."/>
        </authorList>
    </citation>
    <scope>NUCLEOTIDE SEQUENCE</scope>
</reference>
<dbReference type="EMBL" id="CAJJDN010000100">
    <property type="protein sequence ID" value="CAD8112415.1"/>
    <property type="molecule type" value="Genomic_DNA"/>
</dbReference>
<proteinExistence type="predicted"/>
<organism evidence="1 2">
    <name type="scientific">Paramecium sonneborni</name>
    <dbReference type="NCBI Taxonomy" id="65129"/>
    <lineage>
        <taxon>Eukaryota</taxon>
        <taxon>Sar</taxon>
        <taxon>Alveolata</taxon>
        <taxon>Ciliophora</taxon>
        <taxon>Intramacronucleata</taxon>
        <taxon>Oligohymenophorea</taxon>
        <taxon>Peniculida</taxon>
        <taxon>Parameciidae</taxon>
        <taxon>Paramecium</taxon>
    </lineage>
</organism>
<accession>A0A8S1QB48</accession>
<sequence>MDESKVHDMNSFINIDVQPKYLKWVNTMMTGKGELSSIFTITEKYKLLINISGGGRYK</sequence>
<keyword evidence="2" id="KW-1185">Reference proteome</keyword>
<protein>
    <submittedName>
        <fullName evidence="1">Uncharacterized protein</fullName>
    </submittedName>
</protein>
<evidence type="ECO:0000313" key="2">
    <source>
        <dbReference type="Proteomes" id="UP000692954"/>
    </source>
</evidence>
<comment type="caution">
    <text evidence="1">The sequence shown here is derived from an EMBL/GenBank/DDBJ whole genome shotgun (WGS) entry which is preliminary data.</text>
</comment>